<dbReference type="InterPro" id="IPR020845">
    <property type="entry name" value="AMP-binding_CS"/>
</dbReference>
<dbReference type="OrthoDB" id="429813at2759"/>
<keyword evidence="2" id="KW-0597">Phosphoprotein</keyword>
<sequence length="561" mass="63254">MGSMLLPNAERPRLMVQVIEEKAQWQGNETFMRYPTPDWQEEGFRTITWSQFADAVNKMAYWLDNQLGKSRDQDTIAYLGPSDPRYSIMIPAAIKTSRKLFIPDGRVTSEGLDSLVRSAECSIWLHAEGSKYRAGLGENTGLRFLNVPTIAWMLDSEEYKPYPYLKTFEEARFDQVLVIHTSGTTGFPKPIYHTNGFYSAWSSCLHLSQKYWPKGTSFDAWVGKMILTACPPQWLGGLHSYIFGPIFMNISTTIAPPGVVGLPPDIFKSVLKHNKIDGIHCPPQVVHELYKEKSTKSLLESLEFIIFLGATLDRDIGDDLCRHTRVIPLIGSTENGPQVDLPPVDRELWYTHAYAPENGNRMIHVPDSSIAGGGSEGLYELALERAADGQPNVHQCAFWNPMHRDISIIHTNELYTPLKDKDGSTRWNFVTRKDDLTKLSWLAKFHAQDLEGKFLRHPDVRNVFVGGQGRPTPFVIIEPNGAVRDFDQASSLILKLYEEVIKKGNEECVTEIGIPKHTIILTKPGKPLKRNAKSGINRRAAEEDYAGEIEEAYHILAKLAD</sequence>
<dbReference type="InterPro" id="IPR000873">
    <property type="entry name" value="AMP-dep_synth/lig_dom"/>
</dbReference>
<keyword evidence="5" id="KW-1185">Reference proteome</keyword>
<protein>
    <submittedName>
        <fullName evidence="4">Acetyl-CoA synthetase-like protein</fullName>
    </submittedName>
</protein>
<name>A0A6A5XV54_9PLEO</name>
<accession>A0A6A5XV54</accession>
<dbReference type="GeneID" id="54290536"/>
<dbReference type="EMBL" id="ML978069">
    <property type="protein sequence ID" value="KAF2016134.1"/>
    <property type="molecule type" value="Genomic_DNA"/>
</dbReference>
<dbReference type="Proteomes" id="UP000799778">
    <property type="component" value="Unassembled WGS sequence"/>
</dbReference>
<dbReference type="PROSITE" id="PS00455">
    <property type="entry name" value="AMP_BINDING"/>
    <property type="match status" value="1"/>
</dbReference>
<reference evidence="4" key="1">
    <citation type="journal article" date="2020" name="Stud. Mycol.">
        <title>101 Dothideomycetes genomes: a test case for predicting lifestyles and emergence of pathogens.</title>
        <authorList>
            <person name="Haridas S."/>
            <person name="Albert R."/>
            <person name="Binder M."/>
            <person name="Bloem J."/>
            <person name="Labutti K."/>
            <person name="Salamov A."/>
            <person name="Andreopoulos B."/>
            <person name="Baker S."/>
            <person name="Barry K."/>
            <person name="Bills G."/>
            <person name="Bluhm B."/>
            <person name="Cannon C."/>
            <person name="Castanera R."/>
            <person name="Culley D."/>
            <person name="Daum C."/>
            <person name="Ezra D."/>
            <person name="Gonzalez J."/>
            <person name="Henrissat B."/>
            <person name="Kuo A."/>
            <person name="Liang C."/>
            <person name="Lipzen A."/>
            <person name="Lutzoni F."/>
            <person name="Magnuson J."/>
            <person name="Mondo S."/>
            <person name="Nolan M."/>
            <person name="Ohm R."/>
            <person name="Pangilinan J."/>
            <person name="Park H.-J."/>
            <person name="Ramirez L."/>
            <person name="Alfaro M."/>
            <person name="Sun H."/>
            <person name="Tritt A."/>
            <person name="Yoshinaga Y."/>
            <person name="Zwiers L.-H."/>
            <person name="Turgeon B."/>
            <person name="Goodwin S."/>
            <person name="Spatafora J."/>
            <person name="Crous P."/>
            <person name="Grigoriev I."/>
        </authorList>
    </citation>
    <scope>NUCLEOTIDE SEQUENCE</scope>
    <source>
        <strain evidence="4">CBS 175.79</strain>
    </source>
</reference>
<dbReference type="PANTHER" id="PTHR43439">
    <property type="entry name" value="PHENYLACETATE-COENZYME A LIGASE"/>
    <property type="match status" value="1"/>
</dbReference>
<evidence type="ECO:0000313" key="4">
    <source>
        <dbReference type="EMBL" id="KAF2016134.1"/>
    </source>
</evidence>
<evidence type="ECO:0000256" key="1">
    <source>
        <dbReference type="ARBA" id="ARBA00022450"/>
    </source>
</evidence>
<dbReference type="AlphaFoldDB" id="A0A6A5XV54"/>
<dbReference type="Gene3D" id="3.40.50.12780">
    <property type="entry name" value="N-terminal domain of ligase-like"/>
    <property type="match status" value="1"/>
</dbReference>
<proteinExistence type="predicted"/>
<feature type="domain" description="AMP-dependent synthetase/ligase" evidence="3">
    <location>
        <begin position="20"/>
        <end position="341"/>
    </location>
</feature>
<dbReference type="SUPFAM" id="SSF56801">
    <property type="entry name" value="Acetyl-CoA synthetase-like"/>
    <property type="match status" value="1"/>
</dbReference>
<dbReference type="Pfam" id="PF23562">
    <property type="entry name" value="AMP-binding_C_3"/>
    <property type="match status" value="1"/>
</dbReference>
<evidence type="ECO:0000259" key="3">
    <source>
        <dbReference type="Pfam" id="PF00501"/>
    </source>
</evidence>
<dbReference type="PANTHER" id="PTHR43439:SF2">
    <property type="entry name" value="ENZYME, PUTATIVE (JCVI)-RELATED"/>
    <property type="match status" value="1"/>
</dbReference>
<dbReference type="InterPro" id="IPR051414">
    <property type="entry name" value="Adenylate-forming_Reductase"/>
</dbReference>
<organism evidence="4 5">
    <name type="scientific">Aaosphaeria arxii CBS 175.79</name>
    <dbReference type="NCBI Taxonomy" id="1450172"/>
    <lineage>
        <taxon>Eukaryota</taxon>
        <taxon>Fungi</taxon>
        <taxon>Dikarya</taxon>
        <taxon>Ascomycota</taxon>
        <taxon>Pezizomycotina</taxon>
        <taxon>Dothideomycetes</taxon>
        <taxon>Pleosporomycetidae</taxon>
        <taxon>Pleosporales</taxon>
        <taxon>Pleosporales incertae sedis</taxon>
        <taxon>Aaosphaeria</taxon>
    </lineage>
</organism>
<keyword evidence="1" id="KW-0596">Phosphopantetheine</keyword>
<dbReference type="InterPro" id="IPR042099">
    <property type="entry name" value="ANL_N_sf"/>
</dbReference>
<evidence type="ECO:0000313" key="5">
    <source>
        <dbReference type="Proteomes" id="UP000799778"/>
    </source>
</evidence>
<dbReference type="Pfam" id="PF00501">
    <property type="entry name" value="AMP-binding"/>
    <property type="match status" value="1"/>
</dbReference>
<evidence type="ECO:0000256" key="2">
    <source>
        <dbReference type="ARBA" id="ARBA00022553"/>
    </source>
</evidence>
<gene>
    <name evidence="4" type="ORF">BU24DRAFT_480802</name>
</gene>
<dbReference type="RefSeq" id="XP_033384473.1">
    <property type="nucleotide sequence ID" value="XM_033533139.1"/>
</dbReference>